<reference evidence="1 2" key="1">
    <citation type="submission" date="2024-09" db="EMBL/GenBank/DDBJ databases">
        <authorList>
            <person name="Sun Q."/>
            <person name="Mori K."/>
        </authorList>
    </citation>
    <scope>NUCLEOTIDE SEQUENCE [LARGE SCALE GENOMIC DNA]</scope>
    <source>
        <strain evidence="1 2">KCTC 23315</strain>
    </source>
</reference>
<accession>A0ABV6B7N7</accession>
<dbReference type="Gene3D" id="2.30.110.10">
    <property type="entry name" value="Electron Transport, Fmn-binding Protein, Chain A"/>
    <property type="match status" value="1"/>
</dbReference>
<dbReference type="EMBL" id="JBHLXP010000001">
    <property type="protein sequence ID" value="MFC0046896.1"/>
    <property type="molecule type" value="Genomic_DNA"/>
</dbReference>
<keyword evidence="2" id="KW-1185">Reference proteome</keyword>
<dbReference type="PANTHER" id="PTHR35802">
    <property type="entry name" value="PROTEASE SYNTHASE AND SPORULATION PROTEIN PAI 2"/>
    <property type="match status" value="1"/>
</dbReference>
<gene>
    <name evidence="1" type="ORF">ACFFJP_01170</name>
</gene>
<dbReference type="RefSeq" id="WP_377239575.1">
    <property type="nucleotide sequence ID" value="NZ_JBHLXP010000001.1"/>
</dbReference>
<sequence>MTPTYTPSHFLLDDPLLIRQFLQQHYFGLLLTADLQLSALPFLFEWDQPTGLTGKVYGHMARQNPQLQGLQDGDSVKLVVQGPHAYVAAECYQQQPQVATWNYSLVEVSGKVELLDPRSTLALVRRQQTKANQALPQQVQDGFVSLAAGTDAVAASGPSGRQSNLAYEKQLSAAITGFVVRIESLHAKMKLSQNKTPASRQDVLQFLQRSEQPQTVWQLMQAQGLLAAEAAVNTQNPALGFTKGAVI</sequence>
<organism evidence="1 2">
    <name type="scientific">Rheinheimera tilapiae</name>
    <dbReference type="NCBI Taxonomy" id="875043"/>
    <lineage>
        <taxon>Bacteria</taxon>
        <taxon>Pseudomonadati</taxon>
        <taxon>Pseudomonadota</taxon>
        <taxon>Gammaproteobacteria</taxon>
        <taxon>Chromatiales</taxon>
        <taxon>Chromatiaceae</taxon>
        <taxon>Rheinheimera</taxon>
    </lineage>
</organism>
<proteinExistence type="predicted"/>
<protein>
    <submittedName>
        <fullName evidence="1">FMN-binding negative transcriptional regulator</fullName>
    </submittedName>
</protein>
<dbReference type="PANTHER" id="PTHR35802:SF1">
    <property type="entry name" value="PROTEASE SYNTHASE AND SPORULATION PROTEIN PAI 2"/>
    <property type="match status" value="1"/>
</dbReference>
<dbReference type="SUPFAM" id="SSF50475">
    <property type="entry name" value="FMN-binding split barrel"/>
    <property type="match status" value="1"/>
</dbReference>
<dbReference type="Proteomes" id="UP001589813">
    <property type="component" value="Unassembled WGS sequence"/>
</dbReference>
<name>A0ABV6B7N7_9GAMM</name>
<dbReference type="PIRSF" id="PIRSF010372">
    <property type="entry name" value="PaiB"/>
    <property type="match status" value="1"/>
</dbReference>
<dbReference type="InterPro" id="IPR007396">
    <property type="entry name" value="TR_PAI2-type"/>
</dbReference>
<dbReference type="Pfam" id="PF04299">
    <property type="entry name" value="FMN_bind_2"/>
    <property type="match status" value="1"/>
</dbReference>
<dbReference type="InterPro" id="IPR012349">
    <property type="entry name" value="Split_barrel_FMN-bd"/>
</dbReference>
<evidence type="ECO:0000313" key="2">
    <source>
        <dbReference type="Proteomes" id="UP001589813"/>
    </source>
</evidence>
<evidence type="ECO:0000313" key="1">
    <source>
        <dbReference type="EMBL" id="MFC0046896.1"/>
    </source>
</evidence>
<comment type="caution">
    <text evidence="1">The sequence shown here is derived from an EMBL/GenBank/DDBJ whole genome shotgun (WGS) entry which is preliminary data.</text>
</comment>